<evidence type="ECO:0000256" key="1">
    <source>
        <dbReference type="SAM" id="SignalP"/>
    </source>
</evidence>
<dbReference type="EMBL" id="HBKQ01060758">
    <property type="protein sequence ID" value="CAE2287871.1"/>
    <property type="molecule type" value="Transcribed_RNA"/>
</dbReference>
<evidence type="ECO:0000313" key="2">
    <source>
        <dbReference type="EMBL" id="CAE2287871.1"/>
    </source>
</evidence>
<proteinExistence type="predicted"/>
<feature type="signal peptide" evidence="1">
    <location>
        <begin position="1"/>
        <end position="23"/>
    </location>
</feature>
<keyword evidence="1" id="KW-0732">Signal</keyword>
<dbReference type="AlphaFoldDB" id="A0A7S4K9D2"/>
<dbReference type="InterPro" id="IPR029962">
    <property type="entry name" value="TBL"/>
</dbReference>
<dbReference type="GO" id="GO:0016413">
    <property type="term" value="F:O-acetyltransferase activity"/>
    <property type="evidence" value="ECO:0007669"/>
    <property type="project" value="InterPro"/>
</dbReference>
<name>A0A7S4K9D2_9STRA</name>
<protein>
    <submittedName>
        <fullName evidence="2">Uncharacterized protein</fullName>
    </submittedName>
</protein>
<dbReference type="PANTHER" id="PTHR32285">
    <property type="entry name" value="PROTEIN TRICHOME BIREFRINGENCE-LIKE 9-RELATED"/>
    <property type="match status" value="1"/>
</dbReference>
<accession>A0A7S4K9D2</accession>
<sequence>MATARRALLVGLSVLILLHKNNISSVLQIGSLTSTVVVYSRSQPPASKENGEIRGTAIESKSCVDRRGSSGRWVQDWSYANRTSYPNHGSYTNWHVAEQNFTPTTSQPHRLATSYRWIDDDEDCPVSEVNLSRFCDACYDLGISQILILGDCLSTEFAKSLQSLLGFPPMGIRATEFKMGFKPWGMDCPSEPGRSHMHKITFQVMRYSPFKNWKWLGNEARARTGNARNFINGSSNRTAIVANLGVWMRTEEEYQRGFTYFIEWLDSLEDPGKVIAFWRPTVPGHTDCLPGGGKGGIEKYNWINPVLQKPHASYSEYQRAQDVLLHDENATGFGYRWELIEGWNDWSYQKLQQYHSGQWPHNHTTADEFVVGSKRSKTNSTYSINRTNGNDSLLGQMIGNNRRKKIHWLNILPSSLLRRDGHIGFGDCLHYYLPGPIDFWSHFFHSALLDLAASDTNTTGGVDL</sequence>
<organism evidence="2">
    <name type="scientific">Odontella aurita</name>
    <dbReference type="NCBI Taxonomy" id="265563"/>
    <lineage>
        <taxon>Eukaryota</taxon>
        <taxon>Sar</taxon>
        <taxon>Stramenopiles</taxon>
        <taxon>Ochrophyta</taxon>
        <taxon>Bacillariophyta</taxon>
        <taxon>Mediophyceae</taxon>
        <taxon>Biddulphiophycidae</taxon>
        <taxon>Eupodiscales</taxon>
        <taxon>Odontellaceae</taxon>
        <taxon>Odontella</taxon>
    </lineage>
</organism>
<dbReference type="PANTHER" id="PTHR32285:SF48">
    <property type="entry name" value="PROTEIN TRICHOME BIREFRINGENCE-LIKE 19"/>
    <property type="match status" value="1"/>
</dbReference>
<gene>
    <name evidence="2" type="ORF">OAUR00152_LOCUS41428</name>
</gene>
<reference evidence="2" key="1">
    <citation type="submission" date="2021-01" db="EMBL/GenBank/DDBJ databases">
        <authorList>
            <person name="Corre E."/>
            <person name="Pelletier E."/>
            <person name="Niang G."/>
            <person name="Scheremetjew M."/>
            <person name="Finn R."/>
            <person name="Kale V."/>
            <person name="Holt S."/>
            <person name="Cochrane G."/>
            <person name="Meng A."/>
            <person name="Brown T."/>
            <person name="Cohen L."/>
        </authorList>
    </citation>
    <scope>NUCLEOTIDE SEQUENCE</scope>
    <source>
        <strain evidence="2">Isolate 1302-5</strain>
    </source>
</reference>
<feature type="chain" id="PRO_5031353081" evidence="1">
    <location>
        <begin position="24"/>
        <end position="464"/>
    </location>
</feature>